<keyword evidence="7" id="KW-1185">Reference proteome</keyword>
<feature type="transmembrane region" description="Helical" evidence="5">
    <location>
        <begin position="185"/>
        <end position="206"/>
    </location>
</feature>
<feature type="transmembrane region" description="Helical" evidence="5">
    <location>
        <begin position="414"/>
        <end position="433"/>
    </location>
</feature>
<dbReference type="EMBL" id="BSQG01000001">
    <property type="protein sequence ID" value="GLU45858.1"/>
    <property type="molecule type" value="Genomic_DNA"/>
</dbReference>
<dbReference type="Pfam" id="PF13520">
    <property type="entry name" value="AA_permease_2"/>
    <property type="match status" value="1"/>
</dbReference>
<feature type="transmembrane region" description="Helical" evidence="5">
    <location>
        <begin position="116"/>
        <end position="135"/>
    </location>
</feature>
<dbReference type="AlphaFoldDB" id="A0A9W6UH13"/>
<comment type="subcellular location">
    <subcellularLocation>
        <location evidence="1">Membrane</location>
        <topology evidence="1">Multi-pass membrane protein</topology>
    </subcellularLocation>
</comment>
<gene>
    <name evidence="6" type="ORF">Nans01_02090</name>
</gene>
<feature type="transmembrane region" description="Helical" evidence="5">
    <location>
        <begin position="237"/>
        <end position="260"/>
    </location>
</feature>
<comment type="caution">
    <text evidence="6">The sequence shown here is derived from an EMBL/GenBank/DDBJ whole genome shotgun (WGS) entry which is preliminary data.</text>
</comment>
<evidence type="ECO:0000313" key="6">
    <source>
        <dbReference type="EMBL" id="GLU45858.1"/>
    </source>
</evidence>
<keyword evidence="3 5" id="KW-1133">Transmembrane helix</keyword>
<feature type="transmembrane region" description="Helical" evidence="5">
    <location>
        <begin position="142"/>
        <end position="165"/>
    </location>
</feature>
<feature type="transmembrane region" description="Helical" evidence="5">
    <location>
        <begin position="18"/>
        <end position="43"/>
    </location>
</feature>
<evidence type="ECO:0000256" key="4">
    <source>
        <dbReference type="ARBA" id="ARBA00023136"/>
    </source>
</evidence>
<feature type="transmembrane region" description="Helical" evidence="5">
    <location>
        <begin position="358"/>
        <end position="378"/>
    </location>
</feature>
<evidence type="ECO:0000256" key="5">
    <source>
        <dbReference type="SAM" id="Phobius"/>
    </source>
</evidence>
<proteinExistence type="predicted"/>
<feature type="transmembrane region" description="Helical" evidence="5">
    <location>
        <begin position="298"/>
        <end position="319"/>
    </location>
</feature>
<feature type="transmembrane region" description="Helical" evidence="5">
    <location>
        <begin position="331"/>
        <end position="352"/>
    </location>
</feature>
<keyword evidence="4 5" id="KW-0472">Membrane</keyword>
<evidence type="ECO:0000256" key="3">
    <source>
        <dbReference type="ARBA" id="ARBA00022989"/>
    </source>
</evidence>
<feature type="transmembrane region" description="Helical" evidence="5">
    <location>
        <begin position="390"/>
        <end position="408"/>
    </location>
</feature>
<reference evidence="6" key="1">
    <citation type="submission" date="2023-02" db="EMBL/GenBank/DDBJ databases">
        <title>Nocardiopsis ansamitocini NBRC 112285.</title>
        <authorList>
            <person name="Ichikawa N."/>
            <person name="Sato H."/>
            <person name="Tonouchi N."/>
        </authorList>
    </citation>
    <scope>NUCLEOTIDE SEQUENCE</scope>
    <source>
        <strain evidence="6">NBRC 112285</strain>
    </source>
</reference>
<evidence type="ECO:0000256" key="1">
    <source>
        <dbReference type="ARBA" id="ARBA00004141"/>
    </source>
</evidence>
<dbReference type="Gene3D" id="1.20.1740.10">
    <property type="entry name" value="Amino acid/polyamine transporter I"/>
    <property type="match status" value="1"/>
</dbReference>
<keyword evidence="2 5" id="KW-0812">Transmembrane</keyword>
<evidence type="ECO:0000256" key="2">
    <source>
        <dbReference type="ARBA" id="ARBA00022692"/>
    </source>
</evidence>
<evidence type="ECO:0000313" key="7">
    <source>
        <dbReference type="Proteomes" id="UP001165092"/>
    </source>
</evidence>
<feature type="transmembrane region" description="Helical" evidence="5">
    <location>
        <begin position="74"/>
        <end position="96"/>
    </location>
</feature>
<accession>A0A9W6UH13</accession>
<organism evidence="6 7">
    <name type="scientific">Nocardiopsis ansamitocini</name>
    <dbReference type="NCBI Taxonomy" id="1670832"/>
    <lineage>
        <taxon>Bacteria</taxon>
        <taxon>Bacillati</taxon>
        <taxon>Actinomycetota</taxon>
        <taxon>Actinomycetes</taxon>
        <taxon>Streptosporangiales</taxon>
        <taxon>Nocardiopsidaceae</taxon>
        <taxon>Nocardiopsis</taxon>
    </lineage>
</organism>
<protein>
    <submittedName>
        <fullName evidence="6">Amino acid transporter</fullName>
    </submittedName>
</protein>
<dbReference type="InterPro" id="IPR002293">
    <property type="entry name" value="AA/rel_permease1"/>
</dbReference>
<dbReference type="Proteomes" id="UP001165092">
    <property type="component" value="Unassembled WGS sequence"/>
</dbReference>
<name>A0A9W6UH13_9ACTN</name>
<sequence>MCLTGVDYFSTLSYLPGIAAMTAGALSPLATLLIVVLTLFGMLPMYRRIARESPNGQGSIAMLEKLLPFWQGKVFVLCLLGFVVTSWVITITLSSADATVHALENPYLPDVLSGQNVAITVVLLLVLCGVFLLGFREAVAVAIPLVAVFLLLNMVVIGVGLVEVFNGSGAFDNWTTALTATPGGFGGIIGIALTAFPLLVLGLSGFETGVSMMPLVADHGRTAAQRLESRIRNTRRLLTTAALIMSVYLIATTFITTVLIPPEAFEKGGAASGRALAYLAHEYLGNTFGTVYDISSILILWFAGASAMAGLINIVPRYLPSYGMAPEWGRAVRPVVLVYTFVSVSITIAFNADVDAQSGAYATGILAMMVSGATAVTVSSVRHGQRRTAVAFSVLTLVLLYALTANVVERPDGIAISGMFIAGIIVISLVSRVSRTTELRADRIEFDRAARQFITESLASDPTLHLVANRRDTGDTAEYAEKEADQRRKSPVPGPADVLFLEIDVINPSDFSDVLKIRGVDIGGYRVLRAQSPAAPNTIAAILLALRDATGVKPHCHFEWSDGNPLGLLLRYLLLGRGDTAPIVREILREAEPDEARRPDVHVG</sequence>